<evidence type="ECO:0000256" key="1">
    <source>
        <dbReference type="ARBA" id="ARBA00004191"/>
    </source>
</evidence>
<keyword evidence="4" id="KW-0964">Secreted</keyword>
<evidence type="ECO:0000256" key="7">
    <source>
        <dbReference type="ARBA" id="ARBA00023316"/>
    </source>
</evidence>
<evidence type="ECO:0000256" key="4">
    <source>
        <dbReference type="ARBA" id="ARBA00022525"/>
    </source>
</evidence>
<sequence length="1228" mass="131850">MHEPVAVDGLLLLPLTLIFLDFILISSLANPTPITSLNVLTYGAKPDGSKDSTKAFLAAWEAACASPNPTTIIVPKGRFLVGNLVFQGNKCTNAPISFRIAGSIIAPEDFRVIASSLQWIMFDGVTNVSIYGGVLDAQGSSLWKCKNSGGKKCPTGAKTLLFTDSNNISIYGLTSINSQKFHIVIDQSNNVKIDGVKVSADADSPNTDGIHIGKSHSVNITNSRIGTGDDCISIGPGSTHVSIQGIQCGPGHGISIGSLGRSEDEQGVENVIVSNVDFMSTDNGVRIKTWGKDSKSFVRNIVFQHIKMKMVKNPIIINQHYCLDKPCPKKESGVEISNVRYEDIQGTSNTEVAVMLDCSKDKPCTDIVMGNVNLVLQMVNGSAQASCNNANGLANDVVVPLTFSEKKNTKMIHKTSCLLLLPLTLIFLDFILISSLAKPTPITSLNVLTYGAKPDGLKDSTKAFLAAWQVACASPNPTTIIVPKGRFLVRNLVFQGNKCTNAPISFRIAGSIIAPEDFRVIASSLQWIMFDGVTNVSIYGGVLDAQGSSLWKCKNSGGKKCPTGAKTLLFTDSNNISIYGLTSINSQKFHIVIDQSNNVKIDGVKVSADADSPNTDGIHIENSHSVNITNSRIGTGDDCISIGPGSTHVSIQGIQCGPGHGISIGSLGRSEDEQGVENVIVSNVDFMSTDNGVRIKTWGKDSKSFVRNIVFQHIKMKMVKNPIIINQHYCLDKPCPKKESGVEISNVRYEDIQGTSNTEVAVMLDCSKDKPCTDIVMGNVNLVLQMVNGSAQASCNNANGLANDVVVPLTFSEKKNTKMIHKTSCLLLLPLTLIFLDFILISSLAKPTPITSLNVLTYGAKPDGLKDSTKAFLAAWQVACASPNPTTIIVPKGRFLVRNLVFQGNKCTNAPISFRIAGSIIAPEDFRVIASSLQWIMFDGVTNVSIYGGVLDAQGSSLWKCKNSGGKKCPTGAKTLLFTDSNNISIYGLTSINSQKFHIVIDQSNNVKIDGVKVSADADSPNTDGIHIGKSHSVNITNSRIGTGDDCISIGPGSTHVSIQGIQCGPGHGISIGSLGRSEDEQGVENVLVSNVDFTSTDNGVRIKTWGKYSKSFVRNIVFQHIKMKMVKNPIIINQHYCLDKPCPKKESGVEISNVRYEDIQGTSNTEVAVMLDCSREKPCTDIVMRNVNLVLQRINGSAQASCNNANGLANDVVVPFTPCLKRDMLLI</sequence>
<keyword evidence="10" id="KW-0812">Transmembrane</keyword>
<feature type="active site" evidence="8">
    <location>
        <position position="660"/>
    </location>
</feature>
<keyword evidence="3" id="KW-0134">Cell wall</keyword>
<dbReference type="Gene3D" id="2.160.20.10">
    <property type="entry name" value="Single-stranded right-handed beta-helix, Pectin lyase-like"/>
    <property type="match status" value="3"/>
</dbReference>
<keyword evidence="10" id="KW-0472">Membrane</keyword>
<evidence type="ECO:0000256" key="8">
    <source>
        <dbReference type="PROSITE-ProRule" id="PRU10052"/>
    </source>
</evidence>
<evidence type="ECO:0008006" key="13">
    <source>
        <dbReference type="Google" id="ProtNLM"/>
    </source>
</evidence>
<proteinExistence type="inferred from homology"/>
<evidence type="ECO:0000256" key="2">
    <source>
        <dbReference type="ARBA" id="ARBA00008834"/>
    </source>
</evidence>
<dbReference type="Proteomes" id="UP000823674">
    <property type="component" value="Chromosome A04"/>
</dbReference>
<evidence type="ECO:0000313" key="11">
    <source>
        <dbReference type="EMBL" id="KAG5402459.1"/>
    </source>
</evidence>
<feature type="active site" evidence="8">
    <location>
        <position position="1068"/>
    </location>
</feature>
<dbReference type="EMBL" id="JADBGQ010000004">
    <property type="protein sequence ID" value="KAG5402459.1"/>
    <property type="molecule type" value="Genomic_DNA"/>
</dbReference>
<dbReference type="SUPFAM" id="SSF51126">
    <property type="entry name" value="Pectin lyase-like"/>
    <property type="match status" value="3"/>
</dbReference>
<protein>
    <recommendedName>
        <fullName evidence="13">Polygalacturonase</fullName>
    </recommendedName>
</protein>
<name>A0ABQ7MUT3_BRACM</name>
<evidence type="ECO:0000256" key="9">
    <source>
        <dbReference type="RuleBase" id="RU361169"/>
    </source>
</evidence>
<dbReference type="InterPro" id="IPR012334">
    <property type="entry name" value="Pectin_lyas_fold"/>
</dbReference>
<accession>A0ABQ7MUT3</accession>
<keyword evidence="10" id="KW-1133">Transmembrane helix</keyword>
<feature type="active site" evidence="8">
    <location>
        <position position="252"/>
    </location>
</feature>
<reference evidence="11 12" key="1">
    <citation type="submission" date="2021-03" db="EMBL/GenBank/DDBJ databases">
        <authorList>
            <person name="King G.J."/>
            <person name="Bancroft I."/>
            <person name="Baten A."/>
            <person name="Bloomfield J."/>
            <person name="Borpatragohain P."/>
            <person name="He Z."/>
            <person name="Irish N."/>
            <person name="Irwin J."/>
            <person name="Liu K."/>
            <person name="Mauleon R.P."/>
            <person name="Moore J."/>
            <person name="Morris R."/>
            <person name="Ostergaard L."/>
            <person name="Wang B."/>
            <person name="Wells R."/>
        </authorList>
    </citation>
    <scope>NUCLEOTIDE SEQUENCE [LARGE SCALE GENOMIC DNA]</scope>
    <source>
        <strain evidence="11">R-o-18</strain>
        <tissue evidence="11">Leaf</tissue>
    </source>
</reference>
<dbReference type="SMART" id="SM00710">
    <property type="entry name" value="PbH1"/>
    <property type="match status" value="15"/>
</dbReference>
<dbReference type="PROSITE" id="PS00502">
    <property type="entry name" value="POLYGALACTURONASE"/>
    <property type="match status" value="3"/>
</dbReference>
<dbReference type="Pfam" id="PF00295">
    <property type="entry name" value="Glyco_hydro_28"/>
    <property type="match status" value="3"/>
</dbReference>
<evidence type="ECO:0000256" key="5">
    <source>
        <dbReference type="ARBA" id="ARBA00022801"/>
    </source>
</evidence>
<evidence type="ECO:0000256" key="6">
    <source>
        <dbReference type="ARBA" id="ARBA00023295"/>
    </source>
</evidence>
<dbReference type="InterPro" id="IPR011050">
    <property type="entry name" value="Pectin_lyase_fold/virulence"/>
</dbReference>
<comment type="subcellular location">
    <subcellularLocation>
        <location evidence="1">Secreted</location>
        <location evidence="1">Cell wall</location>
    </subcellularLocation>
</comment>
<evidence type="ECO:0000256" key="3">
    <source>
        <dbReference type="ARBA" id="ARBA00022512"/>
    </source>
</evidence>
<keyword evidence="6 9" id="KW-0326">Glycosidase</keyword>
<evidence type="ECO:0000256" key="10">
    <source>
        <dbReference type="SAM" id="Phobius"/>
    </source>
</evidence>
<keyword evidence="5 9" id="KW-0378">Hydrolase</keyword>
<dbReference type="InterPro" id="IPR000743">
    <property type="entry name" value="Glyco_hydro_28"/>
</dbReference>
<keyword evidence="12" id="KW-1185">Reference proteome</keyword>
<feature type="transmembrane region" description="Helical" evidence="10">
    <location>
        <begin position="418"/>
        <end position="437"/>
    </location>
</feature>
<dbReference type="PANTHER" id="PTHR31375">
    <property type="match status" value="1"/>
</dbReference>
<gene>
    <name evidence="11" type="primary">A04p039020.1_BraROA</name>
    <name evidence="11" type="ORF">IGI04_017066</name>
</gene>
<comment type="caution">
    <text evidence="11">The sequence shown here is derived from an EMBL/GenBank/DDBJ whole genome shotgun (WGS) entry which is preliminary data.</text>
</comment>
<dbReference type="InterPro" id="IPR006626">
    <property type="entry name" value="PbH1"/>
</dbReference>
<organism evidence="11 12">
    <name type="scientific">Brassica rapa subsp. trilocularis</name>
    <dbReference type="NCBI Taxonomy" id="1813537"/>
    <lineage>
        <taxon>Eukaryota</taxon>
        <taxon>Viridiplantae</taxon>
        <taxon>Streptophyta</taxon>
        <taxon>Embryophyta</taxon>
        <taxon>Tracheophyta</taxon>
        <taxon>Spermatophyta</taxon>
        <taxon>Magnoliopsida</taxon>
        <taxon>eudicotyledons</taxon>
        <taxon>Gunneridae</taxon>
        <taxon>Pentapetalae</taxon>
        <taxon>rosids</taxon>
        <taxon>malvids</taxon>
        <taxon>Brassicales</taxon>
        <taxon>Brassicaceae</taxon>
        <taxon>Brassiceae</taxon>
        <taxon>Brassica</taxon>
    </lineage>
</organism>
<comment type="similarity">
    <text evidence="2 9">Belongs to the glycosyl hydrolase 28 family.</text>
</comment>
<evidence type="ECO:0000313" key="12">
    <source>
        <dbReference type="Proteomes" id="UP000823674"/>
    </source>
</evidence>
<keyword evidence="7" id="KW-0961">Cell wall biogenesis/degradation</keyword>